<proteinExistence type="predicted"/>
<dbReference type="InterPro" id="IPR000719">
    <property type="entry name" value="Prot_kinase_dom"/>
</dbReference>
<dbReference type="Proteomes" id="UP000022910">
    <property type="component" value="Unassembled WGS sequence"/>
</dbReference>
<dbReference type="PANTHER" id="PTHR44329">
    <property type="entry name" value="SERINE/THREONINE-PROTEIN KINASE TNNI3K-RELATED"/>
    <property type="match status" value="1"/>
</dbReference>
<dbReference type="OrthoDB" id="2314769at2759"/>
<dbReference type="InterPro" id="IPR051681">
    <property type="entry name" value="Ser/Thr_Kinases-Pseudokinases"/>
</dbReference>
<feature type="domain" description="Protein kinase" evidence="1">
    <location>
        <begin position="201"/>
        <end position="465"/>
    </location>
</feature>
<dbReference type="Pfam" id="PF22215">
    <property type="entry name" value="MLKL_N"/>
    <property type="match status" value="1"/>
</dbReference>
<dbReference type="InterPro" id="IPR059179">
    <property type="entry name" value="MLKL-like_MCAfunc"/>
</dbReference>
<protein>
    <submittedName>
        <fullName evidence="2">Kic1p</fullName>
    </submittedName>
</protein>
<dbReference type="InterPro" id="IPR011990">
    <property type="entry name" value="TPR-like_helical_dom_sf"/>
</dbReference>
<dbReference type="EMBL" id="JEMT01024798">
    <property type="protein sequence ID" value="EXX62231.1"/>
    <property type="molecule type" value="Genomic_DNA"/>
</dbReference>
<dbReference type="InterPro" id="IPR054000">
    <property type="entry name" value="MLKL_N"/>
</dbReference>
<dbReference type="SMART" id="SM00671">
    <property type="entry name" value="SEL1"/>
    <property type="match status" value="2"/>
</dbReference>
<dbReference type="CDD" id="cd21037">
    <property type="entry name" value="MLKL_NTD"/>
    <property type="match status" value="1"/>
</dbReference>
<dbReference type="PROSITE" id="PS50011">
    <property type="entry name" value="PROTEIN_KINASE_DOM"/>
    <property type="match status" value="1"/>
</dbReference>
<dbReference type="Pfam" id="PF07714">
    <property type="entry name" value="PK_Tyr_Ser-Thr"/>
    <property type="match status" value="1"/>
</dbReference>
<evidence type="ECO:0000313" key="3">
    <source>
        <dbReference type="Proteomes" id="UP000022910"/>
    </source>
</evidence>
<dbReference type="Gene3D" id="1.25.40.10">
    <property type="entry name" value="Tetratricopeptide repeat domain"/>
    <property type="match status" value="1"/>
</dbReference>
<gene>
    <name evidence="2" type="ORF">RirG_163690</name>
</gene>
<accession>A0A015KQZ1</accession>
<dbReference type="SUPFAM" id="SSF81901">
    <property type="entry name" value="HCP-like"/>
    <property type="match status" value="1"/>
</dbReference>
<dbReference type="Gene3D" id="1.10.510.10">
    <property type="entry name" value="Transferase(Phosphotransferase) domain 1"/>
    <property type="match status" value="1"/>
</dbReference>
<dbReference type="Gene3D" id="1.20.930.20">
    <property type="entry name" value="Adaptor protein Cbl, N-terminal domain"/>
    <property type="match status" value="1"/>
</dbReference>
<dbReference type="InterPro" id="IPR001245">
    <property type="entry name" value="Ser-Thr/Tyr_kinase_cat_dom"/>
</dbReference>
<dbReference type="InterPro" id="IPR006597">
    <property type="entry name" value="Sel1-like"/>
</dbReference>
<evidence type="ECO:0000313" key="2">
    <source>
        <dbReference type="EMBL" id="EXX62231.1"/>
    </source>
</evidence>
<dbReference type="InterPro" id="IPR036537">
    <property type="entry name" value="Adaptor_Cbl_N_dom_sf"/>
</dbReference>
<dbReference type="HOGENOM" id="CLU_000288_102_3_1"/>
<dbReference type="AlphaFoldDB" id="A0A015KQZ1"/>
<reference evidence="2 3" key="1">
    <citation type="submission" date="2014-02" db="EMBL/GenBank/DDBJ databases">
        <title>Single nucleus genome sequencing reveals high similarity among nuclei of an endomycorrhizal fungus.</title>
        <authorList>
            <person name="Lin K."/>
            <person name="Geurts R."/>
            <person name="Zhang Z."/>
            <person name="Limpens E."/>
            <person name="Saunders D.G."/>
            <person name="Mu D."/>
            <person name="Pang E."/>
            <person name="Cao H."/>
            <person name="Cha H."/>
            <person name="Lin T."/>
            <person name="Zhou Q."/>
            <person name="Shang Y."/>
            <person name="Li Y."/>
            <person name="Ivanov S."/>
            <person name="Sharma T."/>
            <person name="Velzen R.V."/>
            <person name="Ruijter N.D."/>
            <person name="Aanen D.K."/>
            <person name="Win J."/>
            <person name="Kamoun S."/>
            <person name="Bisseling T."/>
            <person name="Huang S."/>
        </authorList>
    </citation>
    <scope>NUCLEOTIDE SEQUENCE [LARGE SCALE GENOMIC DNA]</scope>
    <source>
        <strain evidence="3">DAOM197198w</strain>
    </source>
</reference>
<dbReference type="Pfam" id="PF08238">
    <property type="entry name" value="Sel1"/>
    <property type="match status" value="2"/>
</dbReference>
<comment type="caution">
    <text evidence="2">The sequence shown here is derived from an EMBL/GenBank/DDBJ whole genome shotgun (WGS) entry which is preliminary data.</text>
</comment>
<dbReference type="GO" id="GO:0007166">
    <property type="term" value="P:cell surface receptor signaling pathway"/>
    <property type="evidence" value="ECO:0007669"/>
    <property type="project" value="InterPro"/>
</dbReference>
<dbReference type="SUPFAM" id="SSF56112">
    <property type="entry name" value="Protein kinase-like (PK-like)"/>
    <property type="match status" value="1"/>
</dbReference>
<dbReference type="GO" id="GO:0005524">
    <property type="term" value="F:ATP binding"/>
    <property type="evidence" value="ECO:0007669"/>
    <property type="project" value="InterPro"/>
</dbReference>
<dbReference type="InterPro" id="IPR008266">
    <property type="entry name" value="Tyr_kinase_AS"/>
</dbReference>
<evidence type="ECO:0000259" key="1">
    <source>
        <dbReference type="PROSITE" id="PS50011"/>
    </source>
</evidence>
<dbReference type="PROSITE" id="PS00109">
    <property type="entry name" value="PROTEIN_KINASE_TYR"/>
    <property type="match status" value="1"/>
</dbReference>
<organism evidence="2 3">
    <name type="scientific">Rhizophagus irregularis (strain DAOM 197198w)</name>
    <name type="common">Glomus intraradices</name>
    <dbReference type="NCBI Taxonomy" id="1432141"/>
    <lineage>
        <taxon>Eukaryota</taxon>
        <taxon>Fungi</taxon>
        <taxon>Fungi incertae sedis</taxon>
        <taxon>Mucoromycota</taxon>
        <taxon>Glomeromycotina</taxon>
        <taxon>Glomeromycetes</taxon>
        <taxon>Glomerales</taxon>
        <taxon>Glomeraceae</taxon>
        <taxon>Rhizophagus</taxon>
    </lineage>
</organism>
<keyword evidence="3" id="KW-1185">Reference proteome</keyword>
<dbReference type="InterPro" id="IPR011009">
    <property type="entry name" value="Kinase-like_dom_sf"/>
</dbReference>
<sequence>MNTINQAFGAVGNAVGSYMPLVEIASGLIKAIVEVYRAAEYNKKICRALAERVGITVAPLELLKIRHENELRDEVFYSAFYKFIYVLENIKEYINEVSKIHGFRKYAKAIVVREKFEKLTEDYDTAMKDLNFTLVIANEERRKNDEIALSEDLAEFEKYLSAIDSKADNIYEEVKYIRKHLDDKTFHGANKIDSKSLLLPARGKPDNRRGKFPNFVEKRTLNGQEVACKLTSTTDEEMESNTRVQGHLEILMKLSTCNHILRFYGVSKIDETNAMVFEWAQRGTLKELYELKDIQWHYKVQIALKICRGLIFLQSAEILHHDLRCENILMTESLEPKIYNFKLARHTFDKTTTLKGEINDAVRWLAPEKLSNYKSKYTTQCEIFSFGVLLWELAFEKIPYRSLEVDKIRDFVIKGGRERIKFGNSTSEISKLQEAYKQIIDDTWKNNPQERISFLKALDMLEELYNSINHMFDENLPALLEDKSLDLDGSKAIDDIDDDDEFVLPDDFTVPAIPLDEGIQAHKKGEYQKAWNCFEYHAKNGNTLAKCWKGRYLWDGYLDGIKERDDGRKLLKEAADEGHADAQLFYAFTLKKSMNEGKNIDTFIDYITKAAKGNNEVAQYNLGDIYYKGKLNIPKDEKEGIRWLKMAALRDNTRAIKLLNEKGIKYI</sequence>
<dbReference type="GO" id="GO:0004674">
    <property type="term" value="F:protein serine/threonine kinase activity"/>
    <property type="evidence" value="ECO:0007669"/>
    <property type="project" value="TreeGrafter"/>
</dbReference>
<dbReference type="SMR" id="A0A015KQZ1"/>
<name>A0A015KQZ1_RHIIW</name>